<dbReference type="EMBL" id="VUMU01000012">
    <property type="protein sequence ID" value="MST58534.1"/>
    <property type="molecule type" value="Genomic_DNA"/>
</dbReference>
<feature type="transmembrane region" description="Helical" evidence="2">
    <location>
        <begin position="245"/>
        <end position="261"/>
    </location>
</feature>
<proteinExistence type="predicted"/>
<keyword evidence="2" id="KW-0472">Membrane</keyword>
<evidence type="ECO:0000256" key="2">
    <source>
        <dbReference type="SAM" id="Phobius"/>
    </source>
</evidence>
<reference evidence="3 4" key="1">
    <citation type="submission" date="2019-08" db="EMBL/GenBank/DDBJ databases">
        <title>In-depth cultivation of the pig gut microbiome towards novel bacterial diversity and tailored functional studies.</title>
        <authorList>
            <person name="Wylensek D."/>
            <person name="Hitch T.C.A."/>
            <person name="Clavel T."/>
        </authorList>
    </citation>
    <scope>NUCLEOTIDE SEQUENCE [LARGE SCALE GENOMIC DNA]</scope>
    <source>
        <strain evidence="3 4">WCA3-601-WT-6H</strain>
    </source>
</reference>
<keyword evidence="2" id="KW-0812">Transmembrane</keyword>
<feature type="transmembrane region" description="Helical" evidence="2">
    <location>
        <begin position="221"/>
        <end position="239"/>
    </location>
</feature>
<protein>
    <submittedName>
        <fullName evidence="3">Uncharacterized protein</fullName>
    </submittedName>
</protein>
<dbReference type="Proteomes" id="UP000476055">
    <property type="component" value="Unassembled WGS sequence"/>
</dbReference>
<feature type="compositionally biased region" description="Basic and acidic residues" evidence="1">
    <location>
        <begin position="1"/>
        <end position="22"/>
    </location>
</feature>
<comment type="caution">
    <text evidence="3">The sequence shown here is derived from an EMBL/GenBank/DDBJ whole genome shotgun (WGS) entry which is preliminary data.</text>
</comment>
<feature type="transmembrane region" description="Helical" evidence="2">
    <location>
        <begin position="59"/>
        <end position="80"/>
    </location>
</feature>
<name>A0A6L5YJF5_9FIRM</name>
<feature type="transmembrane region" description="Helical" evidence="2">
    <location>
        <begin position="158"/>
        <end position="185"/>
    </location>
</feature>
<feature type="compositionally biased region" description="Polar residues" evidence="1">
    <location>
        <begin position="27"/>
        <end position="46"/>
    </location>
</feature>
<gene>
    <name evidence="3" type="ORF">FYJ59_09855</name>
</gene>
<evidence type="ECO:0000313" key="4">
    <source>
        <dbReference type="Proteomes" id="UP000476055"/>
    </source>
</evidence>
<dbReference type="AlphaFoldDB" id="A0A6L5YJF5"/>
<keyword evidence="2" id="KW-1133">Transmembrane helix</keyword>
<feature type="transmembrane region" description="Helical" evidence="2">
    <location>
        <begin position="100"/>
        <end position="127"/>
    </location>
</feature>
<sequence>MRTDSMKADSMKADSTRTDNMKADSMTIDNTELNSGEATKEQTGQTPDTWQAYTKKTHVIGRTVSIITLVMLVGAPFLIGKLLGAYPDLSAVGKGFLSVGIVWLVSSIAEFLIYTPMLGAGGGYLAFITGNLINMKIPCAVNARDMVGAKTGTPENEIISTISIATSSLVTILVLALGVLLMVPLQPVLQSEVLQPAFENVVPALFGAMAYKYYRKNMKIAALPLILMSLLFILVPSLIGSTSFMIVPSGAIAIGVAYLLFRKKNTQKTTEE</sequence>
<organism evidence="3 4">
    <name type="scientific">Waltera intestinalis</name>
    <dbReference type="NCBI Taxonomy" id="2606635"/>
    <lineage>
        <taxon>Bacteria</taxon>
        <taxon>Bacillati</taxon>
        <taxon>Bacillota</taxon>
        <taxon>Clostridia</taxon>
        <taxon>Lachnospirales</taxon>
        <taxon>Lachnospiraceae</taxon>
        <taxon>Waltera</taxon>
    </lineage>
</organism>
<keyword evidence="4" id="KW-1185">Reference proteome</keyword>
<evidence type="ECO:0000313" key="3">
    <source>
        <dbReference type="EMBL" id="MST58534.1"/>
    </source>
</evidence>
<accession>A0A6L5YJF5</accession>
<evidence type="ECO:0000256" key="1">
    <source>
        <dbReference type="SAM" id="MobiDB-lite"/>
    </source>
</evidence>
<feature type="region of interest" description="Disordered" evidence="1">
    <location>
        <begin position="1"/>
        <end position="46"/>
    </location>
</feature>
<dbReference type="RefSeq" id="WP_154496701.1">
    <property type="nucleotide sequence ID" value="NZ_VUMU01000012.1"/>
</dbReference>